<proteinExistence type="predicted"/>
<comment type="subcellular location">
    <subcellularLocation>
        <location evidence="1 4">Nucleus</location>
    </subcellularLocation>
</comment>
<dbReference type="SUPFAM" id="SSF47762">
    <property type="entry name" value="PAH2 domain"/>
    <property type="match status" value="1"/>
</dbReference>
<evidence type="ECO:0000256" key="1">
    <source>
        <dbReference type="ARBA" id="ARBA00004123"/>
    </source>
</evidence>
<dbReference type="PANTHER" id="PTHR12346:SF0">
    <property type="entry name" value="SIN3A, ISOFORM G"/>
    <property type="match status" value="1"/>
</dbReference>
<reference evidence="5 6" key="1">
    <citation type="submission" date="2024-04" db="EMBL/GenBank/DDBJ databases">
        <title>Genome assembly C_amara_ONT_v2.</title>
        <authorList>
            <person name="Yant L."/>
            <person name="Moore C."/>
            <person name="Slenker M."/>
        </authorList>
    </citation>
    <scope>NUCLEOTIDE SEQUENCE [LARGE SCALE GENOMIC DNA]</scope>
    <source>
        <tissue evidence="5">Leaf</tissue>
    </source>
</reference>
<protein>
    <submittedName>
        <fullName evidence="5">Paired amphipathic helix protein Sin3-like 3</fullName>
    </submittedName>
</protein>
<dbReference type="PROSITE" id="PS51477">
    <property type="entry name" value="PAH"/>
    <property type="match status" value="1"/>
</dbReference>
<name>A0ABD1AF14_CARAN</name>
<dbReference type="InterPro" id="IPR036600">
    <property type="entry name" value="PAH_sf"/>
</dbReference>
<comment type="caution">
    <text evidence="5">The sequence shown here is derived from an EMBL/GenBank/DDBJ whole genome shotgun (WGS) entry which is preliminary data.</text>
</comment>
<dbReference type="FunFam" id="1.20.1160.11:FF:000001">
    <property type="entry name" value="Paired amphipathic helix protein Sin3"/>
    <property type="match status" value="1"/>
</dbReference>
<dbReference type="AlphaFoldDB" id="A0ABD1AF14"/>
<dbReference type="GO" id="GO:0005634">
    <property type="term" value="C:nucleus"/>
    <property type="evidence" value="ECO:0007669"/>
    <property type="project" value="UniProtKB-SubCell"/>
</dbReference>
<dbReference type="Proteomes" id="UP001558713">
    <property type="component" value="Unassembled WGS sequence"/>
</dbReference>
<keyword evidence="6" id="KW-1185">Reference proteome</keyword>
<dbReference type="PANTHER" id="PTHR12346">
    <property type="entry name" value="SIN3B-RELATED"/>
    <property type="match status" value="1"/>
</dbReference>
<evidence type="ECO:0000256" key="4">
    <source>
        <dbReference type="PROSITE-ProRule" id="PRU00810"/>
    </source>
</evidence>
<evidence type="ECO:0000313" key="6">
    <source>
        <dbReference type="Proteomes" id="UP001558713"/>
    </source>
</evidence>
<organism evidence="5 6">
    <name type="scientific">Cardamine amara subsp. amara</name>
    <dbReference type="NCBI Taxonomy" id="228776"/>
    <lineage>
        <taxon>Eukaryota</taxon>
        <taxon>Viridiplantae</taxon>
        <taxon>Streptophyta</taxon>
        <taxon>Embryophyta</taxon>
        <taxon>Tracheophyta</taxon>
        <taxon>Spermatophyta</taxon>
        <taxon>Magnoliopsida</taxon>
        <taxon>eudicotyledons</taxon>
        <taxon>Gunneridae</taxon>
        <taxon>Pentapetalae</taxon>
        <taxon>rosids</taxon>
        <taxon>malvids</taxon>
        <taxon>Brassicales</taxon>
        <taxon>Brassicaceae</taxon>
        <taxon>Cardamineae</taxon>
        <taxon>Cardamine</taxon>
    </lineage>
</organism>
<dbReference type="InterPro" id="IPR003822">
    <property type="entry name" value="PAH"/>
</dbReference>
<evidence type="ECO:0000256" key="3">
    <source>
        <dbReference type="ARBA" id="ARBA00023242"/>
    </source>
</evidence>
<dbReference type="Gene3D" id="1.20.1160.11">
    <property type="entry name" value="Paired amphipathic helix"/>
    <property type="match status" value="1"/>
</dbReference>
<dbReference type="InterPro" id="IPR039774">
    <property type="entry name" value="Sin3-like"/>
</dbReference>
<keyword evidence="3 4" id="KW-0539">Nucleus</keyword>
<evidence type="ECO:0000313" key="5">
    <source>
        <dbReference type="EMBL" id="KAL1205385.1"/>
    </source>
</evidence>
<accession>A0ABD1AF14</accession>
<gene>
    <name evidence="5" type="ORF">V5N11_011288</name>
</gene>
<dbReference type="Pfam" id="PF02671">
    <property type="entry name" value="PAH"/>
    <property type="match status" value="1"/>
</dbReference>
<evidence type="ECO:0000256" key="2">
    <source>
        <dbReference type="ARBA" id="ARBA00022491"/>
    </source>
</evidence>
<sequence length="102" mass="11936">MGKGEKRKRKEMVKGEGSEPKATLDDAYAYLRTVKKKVDKDKYDNFIAIMNNFKTRRIDQKGCISEVERLFKENKSLISGFNVFLPKSLELDDWTSVEVKRR</sequence>
<keyword evidence="2" id="KW-0678">Repressor</keyword>
<dbReference type="EMBL" id="JBANAX010000520">
    <property type="protein sequence ID" value="KAL1205385.1"/>
    <property type="molecule type" value="Genomic_DNA"/>
</dbReference>